<comment type="caution">
    <text evidence="1">The sequence shown here is derived from an EMBL/GenBank/DDBJ whole genome shotgun (WGS) entry which is preliminary data.</text>
</comment>
<name>A0ACB8HSW2_CITSI</name>
<evidence type="ECO:0000313" key="2">
    <source>
        <dbReference type="Proteomes" id="UP000829398"/>
    </source>
</evidence>
<dbReference type="EMBL" id="CM039178">
    <property type="protein sequence ID" value="KAH9677683.1"/>
    <property type="molecule type" value="Genomic_DNA"/>
</dbReference>
<reference evidence="2" key="1">
    <citation type="journal article" date="2023" name="Hortic. Res.">
        <title>A chromosome-level phased genome enabling allele-level studies in sweet orange: a case study on citrus Huanglongbing tolerance.</title>
        <authorList>
            <person name="Wu B."/>
            <person name="Yu Q."/>
            <person name="Deng Z."/>
            <person name="Duan Y."/>
            <person name="Luo F."/>
            <person name="Gmitter F. Jr."/>
        </authorList>
    </citation>
    <scope>NUCLEOTIDE SEQUENCE [LARGE SCALE GENOMIC DNA]</scope>
    <source>
        <strain evidence="2">cv. Valencia</strain>
    </source>
</reference>
<proteinExistence type="predicted"/>
<organism evidence="1 2">
    <name type="scientific">Citrus sinensis</name>
    <name type="common">Sweet orange</name>
    <name type="synonym">Citrus aurantium var. sinensis</name>
    <dbReference type="NCBI Taxonomy" id="2711"/>
    <lineage>
        <taxon>Eukaryota</taxon>
        <taxon>Viridiplantae</taxon>
        <taxon>Streptophyta</taxon>
        <taxon>Embryophyta</taxon>
        <taxon>Tracheophyta</taxon>
        <taxon>Spermatophyta</taxon>
        <taxon>Magnoliopsida</taxon>
        <taxon>eudicotyledons</taxon>
        <taxon>Gunneridae</taxon>
        <taxon>Pentapetalae</taxon>
        <taxon>rosids</taxon>
        <taxon>malvids</taxon>
        <taxon>Sapindales</taxon>
        <taxon>Rutaceae</taxon>
        <taxon>Aurantioideae</taxon>
        <taxon>Citrus</taxon>
    </lineage>
</organism>
<accession>A0ACB8HSW2</accession>
<protein>
    <submittedName>
        <fullName evidence="1">Calcium load-activated calcium channel</fullName>
    </submittedName>
</protein>
<gene>
    <name evidence="1" type="ORF">KPL71_025454</name>
</gene>
<evidence type="ECO:0000313" key="1">
    <source>
        <dbReference type="EMBL" id="KAH9677683.1"/>
    </source>
</evidence>
<keyword evidence="2" id="KW-1185">Reference proteome</keyword>
<dbReference type="Proteomes" id="UP000829398">
    <property type="component" value="Chromosome 9"/>
</dbReference>
<sequence>MIKSSTNPSWLLIYRTNSHKSLKSLFDKTLETMKIENPAKIFTQKIDCVETSLKESSRDMSLFRFKSTTIVALVLFVVFGLSKGKVVAKLPLKPLGLSWR</sequence>